<comment type="caution">
    <text evidence="2">The sequence shown here is derived from an EMBL/GenBank/DDBJ whole genome shotgun (WGS) entry which is preliminary data.</text>
</comment>
<gene>
    <name evidence="2" type="ORF">KY290_018409</name>
</gene>
<feature type="compositionally biased region" description="Polar residues" evidence="1">
    <location>
        <begin position="55"/>
        <end position="67"/>
    </location>
</feature>
<reference evidence="2 3" key="1">
    <citation type="journal article" date="2021" name="bioRxiv">
        <title>Chromosome-scale and haplotype-resolved genome assembly of a tetraploid potato cultivar.</title>
        <authorList>
            <person name="Sun H."/>
            <person name="Jiao W.-B."/>
            <person name="Krause K."/>
            <person name="Campoy J.A."/>
            <person name="Goel M."/>
            <person name="Folz-Donahue K."/>
            <person name="Kukat C."/>
            <person name="Huettel B."/>
            <person name="Schneeberger K."/>
        </authorList>
    </citation>
    <scope>NUCLEOTIDE SEQUENCE [LARGE SCALE GENOMIC DNA]</scope>
    <source>
        <strain evidence="2">SolTubOtavaFocal</strain>
        <tissue evidence="2">Leaves</tissue>
    </source>
</reference>
<evidence type="ECO:0000313" key="3">
    <source>
        <dbReference type="Proteomes" id="UP000826656"/>
    </source>
</evidence>
<proteinExistence type="predicted"/>
<protein>
    <submittedName>
        <fullName evidence="2">Uncharacterized protein</fullName>
    </submittedName>
</protein>
<keyword evidence="3" id="KW-1185">Reference proteome</keyword>
<feature type="region of interest" description="Disordered" evidence="1">
    <location>
        <begin position="42"/>
        <end position="67"/>
    </location>
</feature>
<name>A0ABQ7VFV9_SOLTU</name>
<feature type="compositionally biased region" description="Basic and acidic residues" evidence="1">
    <location>
        <begin position="42"/>
        <end position="54"/>
    </location>
</feature>
<evidence type="ECO:0000313" key="2">
    <source>
        <dbReference type="EMBL" id="KAH0762336.1"/>
    </source>
</evidence>
<evidence type="ECO:0000256" key="1">
    <source>
        <dbReference type="SAM" id="MobiDB-lite"/>
    </source>
</evidence>
<accession>A0ABQ7VFV9</accession>
<dbReference type="Proteomes" id="UP000826656">
    <property type="component" value="Unassembled WGS sequence"/>
</dbReference>
<organism evidence="2 3">
    <name type="scientific">Solanum tuberosum</name>
    <name type="common">Potato</name>
    <dbReference type="NCBI Taxonomy" id="4113"/>
    <lineage>
        <taxon>Eukaryota</taxon>
        <taxon>Viridiplantae</taxon>
        <taxon>Streptophyta</taxon>
        <taxon>Embryophyta</taxon>
        <taxon>Tracheophyta</taxon>
        <taxon>Spermatophyta</taxon>
        <taxon>Magnoliopsida</taxon>
        <taxon>eudicotyledons</taxon>
        <taxon>Gunneridae</taxon>
        <taxon>Pentapetalae</taxon>
        <taxon>asterids</taxon>
        <taxon>lamiids</taxon>
        <taxon>Solanales</taxon>
        <taxon>Solanaceae</taxon>
        <taxon>Solanoideae</taxon>
        <taxon>Solaneae</taxon>
        <taxon>Solanum</taxon>
    </lineage>
</organism>
<sequence>MCVLVCSWYSLSQGLGVFQDGKSGCRDSLKMEANAELSKDAAVDDIGLKPESKSENPTSESKGSFATNRPFDLDEAIIRRFERRYFYSLTPIIYMA</sequence>
<dbReference type="EMBL" id="JAIVGD010000013">
    <property type="protein sequence ID" value="KAH0762336.1"/>
    <property type="molecule type" value="Genomic_DNA"/>
</dbReference>